<gene>
    <name evidence="9" type="primary">surE</name>
    <name evidence="11" type="ORF">GEMMAAP_08735</name>
</gene>
<dbReference type="HAMAP" id="MF_00060">
    <property type="entry name" value="SurE"/>
    <property type="match status" value="1"/>
</dbReference>
<comment type="cofactor">
    <cofactor evidence="9">
        <name>a divalent metal cation</name>
        <dbReference type="ChEBI" id="CHEBI:60240"/>
    </cofactor>
    <text evidence="9">Binds 1 divalent metal cation per subunit.</text>
</comment>
<evidence type="ECO:0000256" key="1">
    <source>
        <dbReference type="ARBA" id="ARBA00000815"/>
    </source>
</evidence>
<keyword evidence="5 9" id="KW-0963">Cytoplasm</keyword>
<evidence type="ECO:0000256" key="6">
    <source>
        <dbReference type="ARBA" id="ARBA00022723"/>
    </source>
</evidence>
<evidence type="ECO:0000313" key="11">
    <source>
        <dbReference type="EMBL" id="AMW04899.1"/>
    </source>
</evidence>
<dbReference type="GO" id="GO:0008254">
    <property type="term" value="F:3'-nucleotidase activity"/>
    <property type="evidence" value="ECO:0007669"/>
    <property type="project" value="TreeGrafter"/>
</dbReference>
<dbReference type="GO" id="GO:0008253">
    <property type="term" value="F:5'-nucleotidase activity"/>
    <property type="evidence" value="ECO:0007669"/>
    <property type="project" value="UniProtKB-UniRule"/>
</dbReference>
<accession>A0A143BIR0</accession>
<evidence type="ECO:0000256" key="3">
    <source>
        <dbReference type="ARBA" id="ARBA00004496"/>
    </source>
</evidence>
<feature type="binding site" evidence="9">
    <location>
        <position position="8"/>
    </location>
    <ligand>
        <name>a divalent metal cation</name>
        <dbReference type="ChEBI" id="CHEBI:60240"/>
    </ligand>
</feature>
<feature type="binding site" evidence="9">
    <location>
        <position position="39"/>
    </location>
    <ligand>
        <name>a divalent metal cation</name>
        <dbReference type="ChEBI" id="CHEBI:60240"/>
    </ligand>
</feature>
<sequence>MRILLSNDDGILAKGLSVLEQAATPLGDIHVVAPDREQSATSHSLTLHHPLRPVRLSEKRWQVDGTPTDCVMLACEALLDERPEYVISGINHGPNMGEDVLYSGTVAAAMEGLALGIPAIALSFGGSVLRADAILDTQVTQIRTLLDHLMHLPQFPSDTLLNVNLPAVPGNEIKGIKLTRLGRRVFSDSITKMKDPWGREILWIGGGSVEWSGAADSDFRAVHDGYISVTPLHLDLTHRDVLNAATDWWREP</sequence>
<comment type="similarity">
    <text evidence="4 9">Belongs to the SurE nucleotidase family.</text>
</comment>
<dbReference type="InterPro" id="IPR002828">
    <property type="entry name" value="SurE-like_Pase/nucleotidase"/>
</dbReference>
<dbReference type="PANTHER" id="PTHR30457:SF12">
    <property type="entry name" value="5'_3'-NUCLEOTIDASE SURE"/>
    <property type="match status" value="1"/>
</dbReference>
<evidence type="ECO:0000256" key="5">
    <source>
        <dbReference type="ARBA" id="ARBA00022490"/>
    </source>
</evidence>
<evidence type="ECO:0000256" key="7">
    <source>
        <dbReference type="ARBA" id="ARBA00022741"/>
    </source>
</evidence>
<dbReference type="InterPro" id="IPR036523">
    <property type="entry name" value="SurE-like_sf"/>
</dbReference>
<evidence type="ECO:0000256" key="4">
    <source>
        <dbReference type="ARBA" id="ARBA00011062"/>
    </source>
</evidence>
<comment type="catalytic activity">
    <reaction evidence="1 9">
        <text>a ribonucleoside 5'-phosphate + H2O = a ribonucleoside + phosphate</text>
        <dbReference type="Rhea" id="RHEA:12484"/>
        <dbReference type="ChEBI" id="CHEBI:15377"/>
        <dbReference type="ChEBI" id="CHEBI:18254"/>
        <dbReference type="ChEBI" id="CHEBI:43474"/>
        <dbReference type="ChEBI" id="CHEBI:58043"/>
        <dbReference type="EC" id="3.1.3.5"/>
    </reaction>
</comment>
<comment type="cofactor">
    <cofactor evidence="2">
        <name>Mg(2+)</name>
        <dbReference type="ChEBI" id="CHEBI:18420"/>
    </cofactor>
</comment>
<keyword evidence="12" id="KW-1185">Reference proteome</keyword>
<dbReference type="OrthoDB" id="9780815at2"/>
<feature type="binding site" evidence="9">
    <location>
        <position position="9"/>
    </location>
    <ligand>
        <name>a divalent metal cation</name>
        <dbReference type="ChEBI" id="CHEBI:60240"/>
    </ligand>
</feature>
<evidence type="ECO:0000259" key="10">
    <source>
        <dbReference type="Pfam" id="PF01975"/>
    </source>
</evidence>
<keyword evidence="7 9" id="KW-0547">Nucleotide-binding</keyword>
<dbReference type="AlphaFoldDB" id="A0A143BIR0"/>
<feature type="binding site" evidence="9">
    <location>
        <position position="91"/>
    </location>
    <ligand>
        <name>a divalent metal cation</name>
        <dbReference type="ChEBI" id="CHEBI:60240"/>
    </ligand>
</feature>
<protein>
    <recommendedName>
        <fullName evidence="9">5'-nucleotidase SurE</fullName>
        <ecNumber evidence="9">3.1.3.5</ecNumber>
    </recommendedName>
    <alternativeName>
        <fullName evidence="9">Nucleoside 5'-monophosphate phosphohydrolase</fullName>
    </alternativeName>
</protein>
<evidence type="ECO:0000256" key="2">
    <source>
        <dbReference type="ARBA" id="ARBA00001946"/>
    </source>
</evidence>
<evidence type="ECO:0000256" key="9">
    <source>
        <dbReference type="HAMAP-Rule" id="MF_00060"/>
    </source>
</evidence>
<dbReference type="InterPro" id="IPR030048">
    <property type="entry name" value="SurE"/>
</dbReference>
<comment type="subcellular location">
    <subcellularLocation>
        <location evidence="3 9">Cytoplasm</location>
    </subcellularLocation>
</comment>
<dbReference type="eggNOG" id="COG0496">
    <property type="taxonomic scope" value="Bacteria"/>
</dbReference>
<dbReference type="SUPFAM" id="SSF64167">
    <property type="entry name" value="SurE-like"/>
    <property type="match status" value="1"/>
</dbReference>
<dbReference type="NCBIfam" id="TIGR00087">
    <property type="entry name" value="surE"/>
    <property type="match status" value="1"/>
</dbReference>
<dbReference type="STRING" id="1379270.GEMMAAP_08735"/>
<reference evidence="11 12" key="1">
    <citation type="journal article" date="2014" name="Proc. Natl. Acad. Sci. U.S.A.">
        <title>Functional type 2 photosynthetic reaction centers found in the rare bacterial phylum Gemmatimonadetes.</title>
        <authorList>
            <person name="Zeng Y."/>
            <person name="Feng F."/>
            <person name="Medova H."/>
            <person name="Dean J."/>
            <person name="Koblizek M."/>
        </authorList>
    </citation>
    <scope>NUCLEOTIDE SEQUENCE [LARGE SCALE GENOMIC DNA]</scope>
    <source>
        <strain evidence="11 12">AP64</strain>
    </source>
</reference>
<dbReference type="GO" id="GO:0005737">
    <property type="term" value="C:cytoplasm"/>
    <property type="evidence" value="ECO:0007669"/>
    <property type="project" value="UniProtKB-SubCell"/>
</dbReference>
<organism evidence="11 12">
    <name type="scientific">Gemmatimonas phototrophica</name>
    <dbReference type="NCBI Taxonomy" id="1379270"/>
    <lineage>
        <taxon>Bacteria</taxon>
        <taxon>Pseudomonadati</taxon>
        <taxon>Gemmatimonadota</taxon>
        <taxon>Gemmatimonadia</taxon>
        <taxon>Gemmatimonadales</taxon>
        <taxon>Gemmatimonadaceae</taxon>
        <taxon>Gemmatimonas</taxon>
    </lineage>
</organism>
<keyword evidence="6 9" id="KW-0479">Metal-binding</keyword>
<reference evidence="11 12" key="2">
    <citation type="journal article" date="2016" name="Environ. Microbiol. Rep.">
        <title>Metagenomic evidence for the presence of phototrophic Gemmatimonadetes bacteria in diverse environments.</title>
        <authorList>
            <person name="Zeng Y."/>
            <person name="Baumbach J."/>
            <person name="Barbosa E.G."/>
            <person name="Azevedo V."/>
            <person name="Zhang C."/>
            <person name="Koblizek M."/>
        </authorList>
    </citation>
    <scope>NUCLEOTIDE SEQUENCE [LARGE SCALE GENOMIC DNA]</scope>
    <source>
        <strain evidence="11 12">AP64</strain>
    </source>
</reference>
<dbReference type="GO" id="GO:0000166">
    <property type="term" value="F:nucleotide binding"/>
    <property type="evidence" value="ECO:0007669"/>
    <property type="project" value="UniProtKB-KW"/>
</dbReference>
<proteinExistence type="inferred from homology"/>
<dbReference type="FunFam" id="3.40.1210.10:FF:000001">
    <property type="entry name" value="5'/3'-nucleotidase SurE"/>
    <property type="match status" value="1"/>
</dbReference>
<evidence type="ECO:0000256" key="8">
    <source>
        <dbReference type="ARBA" id="ARBA00022801"/>
    </source>
</evidence>
<dbReference type="RefSeq" id="WP_026850839.1">
    <property type="nucleotide sequence ID" value="NZ_CP011454.1"/>
</dbReference>
<dbReference type="Gene3D" id="3.40.1210.10">
    <property type="entry name" value="Survival protein SurE-like phosphatase/nucleotidase"/>
    <property type="match status" value="1"/>
</dbReference>
<dbReference type="NCBIfam" id="NF001490">
    <property type="entry name" value="PRK00346.1-4"/>
    <property type="match status" value="1"/>
</dbReference>
<dbReference type="Pfam" id="PF01975">
    <property type="entry name" value="SurE"/>
    <property type="match status" value="1"/>
</dbReference>
<comment type="function">
    <text evidence="9">Nucleotidase that shows phosphatase activity on nucleoside 5'-monophosphates.</text>
</comment>
<dbReference type="KEGG" id="gph:GEMMAAP_08735"/>
<dbReference type="PANTHER" id="PTHR30457">
    <property type="entry name" value="5'-NUCLEOTIDASE SURE"/>
    <property type="match status" value="1"/>
</dbReference>
<evidence type="ECO:0000313" key="12">
    <source>
        <dbReference type="Proteomes" id="UP000076404"/>
    </source>
</evidence>
<feature type="domain" description="Survival protein SurE-like phosphatase/nucleotidase" evidence="10">
    <location>
        <begin position="3"/>
        <end position="186"/>
    </location>
</feature>
<keyword evidence="8 9" id="KW-0378">Hydrolase</keyword>
<name>A0A143BIR0_9BACT</name>
<dbReference type="Proteomes" id="UP000076404">
    <property type="component" value="Chromosome"/>
</dbReference>
<dbReference type="EMBL" id="CP011454">
    <property type="protein sequence ID" value="AMW04899.1"/>
    <property type="molecule type" value="Genomic_DNA"/>
</dbReference>
<dbReference type="EC" id="3.1.3.5" evidence="9"/>
<dbReference type="GO" id="GO:0046872">
    <property type="term" value="F:metal ion binding"/>
    <property type="evidence" value="ECO:0007669"/>
    <property type="project" value="UniProtKB-UniRule"/>
</dbReference>
<dbReference type="GO" id="GO:0004309">
    <property type="term" value="F:exopolyphosphatase activity"/>
    <property type="evidence" value="ECO:0007669"/>
    <property type="project" value="TreeGrafter"/>
</dbReference>